<reference evidence="2" key="1">
    <citation type="submission" date="2022-04" db="EMBL/GenBank/DDBJ databases">
        <title>Halobacillus sp. isolated from saltern.</title>
        <authorList>
            <person name="Won M."/>
            <person name="Lee C.-M."/>
            <person name="Woen H.-Y."/>
            <person name="Kwon S.-W."/>
        </authorList>
    </citation>
    <scope>NUCLEOTIDE SEQUENCE</scope>
    <source>
        <strain evidence="2">SSHM10-5</strain>
    </source>
</reference>
<gene>
    <name evidence="2" type="ORF">MUO15_09840</name>
</gene>
<protein>
    <submittedName>
        <fullName evidence="2">Uncharacterized protein</fullName>
    </submittedName>
</protein>
<dbReference type="RefSeq" id="WP_245035476.1">
    <property type="nucleotide sequence ID" value="NZ_CP095075.1"/>
</dbReference>
<dbReference type="EMBL" id="CP095075">
    <property type="protein sequence ID" value="UOR13708.1"/>
    <property type="molecule type" value="Genomic_DNA"/>
</dbReference>
<keyword evidence="1" id="KW-0472">Membrane</keyword>
<dbReference type="Proteomes" id="UP000830326">
    <property type="component" value="Chromosome"/>
</dbReference>
<name>A0ABY4HH44_9BACI</name>
<proteinExistence type="predicted"/>
<accession>A0ABY4HH44</accession>
<keyword evidence="1" id="KW-1133">Transmembrane helix</keyword>
<organism evidence="2 3">
    <name type="scientific">Halobacillus amylolyticus</name>
    <dbReference type="NCBI Taxonomy" id="2932259"/>
    <lineage>
        <taxon>Bacteria</taxon>
        <taxon>Bacillati</taxon>
        <taxon>Bacillota</taxon>
        <taxon>Bacilli</taxon>
        <taxon>Bacillales</taxon>
        <taxon>Bacillaceae</taxon>
        <taxon>Halobacillus</taxon>
    </lineage>
</organism>
<keyword evidence="3" id="KW-1185">Reference proteome</keyword>
<keyword evidence="1" id="KW-0812">Transmembrane</keyword>
<feature type="transmembrane region" description="Helical" evidence="1">
    <location>
        <begin position="49"/>
        <end position="67"/>
    </location>
</feature>
<evidence type="ECO:0000256" key="1">
    <source>
        <dbReference type="SAM" id="Phobius"/>
    </source>
</evidence>
<evidence type="ECO:0000313" key="3">
    <source>
        <dbReference type="Proteomes" id="UP000830326"/>
    </source>
</evidence>
<sequence>MKTGVYGFICSLAIGILFIDKTVTVPALNGSYTGYEKDLTEYVLEVLRFSIKITIVLTVLALLYKLYRKYKH</sequence>
<evidence type="ECO:0000313" key="2">
    <source>
        <dbReference type="EMBL" id="UOR13708.1"/>
    </source>
</evidence>
<feature type="transmembrane region" description="Helical" evidence="1">
    <location>
        <begin position="5"/>
        <end position="29"/>
    </location>
</feature>